<feature type="region of interest" description="Disordered" evidence="10">
    <location>
        <begin position="74"/>
        <end position="105"/>
    </location>
</feature>
<organism evidence="13 14">
    <name type="scientific">Arctia plantaginis</name>
    <name type="common">Wood tiger moth</name>
    <name type="synonym">Phalaena plantaginis</name>
    <dbReference type="NCBI Taxonomy" id="874455"/>
    <lineage>
        <taxon>Eukaryota</taxon>
        <taxon>Metazoa</taxon>
        <taxon>Ecdysozoa</taxon>
        <taxon>Arthropoda</taxon>
        <taxon>Hexapoda</taxon>
        <taxon>Insecta</taxon>
        <taxon>Pterygota</taxon>
        <taxon>Neoptera</taxon>
        <taxon>Endopterygota</taxon>
        <taxon>Lepidoptera</taxon>
        <taxon>Glossata</taxon>
        <taxon>Ditrysia</taxon>
        <taxon>Noctuoidea</taxon>
        <taxon>Erebidae</taxon>
        <taxon>Arctiinae</taxon>
        <taxon>Arctia</taxon>
    </lineage>
</organism>
<dbReference type="AlphaFoldDB" id="A0A8S0YZ34"/>
<dbReference type="Pfam" id="PF12032">
    <property type="entry name" value="CLIP"/>
    <property type="match status" value="2"/>
</dbReference>
<dbReference type="PROSITE" id="PS00135">
    <property type="entry name" value="TRYPSIN_SER"/>
    <property type="match status" value="1"/>
</dbReference>
<dbReference type="InterPro" id="IPR051487">
    <property type="entry name" value="Ser/Thr_Proteases_Immune/Dev"/>
</dbReference>
<dbReference type="InterPro" id="IPR001254">
    <property type="entry name" value="Trypsin_dom"/>
</dbReference>
<comment type="similarity">
    <text evidence="7 9">Belongs to the peptidase S1 family. CLIP subfamily.</text>
</comment>
<dbReference type="PROSITE" id="PS00134">
    <property type="entry name" value="TRYPSIN_HIS"/>
    <property type="match status" value="1"/>
</dbReference>
<evidence type="ECO:0000259" key="11">
    <source>
        <dbReference type="PROSITE" id="PS50240"/>
    </source>
</evidence>
<dbReference type="FunFam" id="2.40.10.10:FF:000002">
    <property type="entry name" value="Transmembrane protease serine"/>
    <property type="match status" value="1"/>
</dbReference>
<evidence type="ECO:0000256" key="3">
    <source>
        <dbReference type="ARBA" id="ARBA00022801"/>
    </source>
</evidence>
<keyword evidence="5" id="KW-1015">Disulfide bond</keyword>
<keyword evidence="2 9" id="KW-0732">Signal</keyword>
<dbReference type="SUPFAM" id="SSF50494">
    <property type="entry name" value="Trypsin-like serine proteases"/>
    <property type="match status" value="1"/>
</dbReference>
<keyword evidence="9" id="KW-0964">Secreted</keyword>
<evidence type="ECO:0000256" key="5">
    <source>
        <dbReference type="ARBA" id="ARBA00023157"/>
    </source>
</evidence>
<keyword evidence="6" id="KW-0325">Glycoprotein</keyword>
<protein>
    <recommendedName>
        <fullName evidence="9">CLIP domain-containing serine protease</fullName>
        <ecNumber evidence="8">3.4.21.-</ecNumber>
    </recommendedName>
</protein>
<dbReference type="InterPro" id="IPR043504">
    <property type="entry name" value="Peptidase_S1_PA_chymotrypsin"/>
</dbReference>
<gene>
    <name evidence="13" type="ORF">APLA_LOCUS2421</name>
</gene>
<evidence type="ECO:0000256" key="4">
    <source>
        <dbReference type="ARBA" id="ARBA00022825"/>
    </source>
</evidence>
<dbReference type="CDD" id="cd00190">
    <property type="entry name" value="Tryp_SPc"/>
    <property type="match status" value="1"/>
</dbReference>
<dbReference type="PROSITE" id="PS50240">
    <property type="entry name" value="TRYPSIN_DOM"/>
    <property type="match status" value="1"/>
</dbReference>
<keyword evidence="3 8" id="KW-0378">Hydrolase</keyword>
<dbReference type="PROSITE" id="PS51888">
    <property type="entry name" value="CLIP"/>
    <property type="match status" value="2"/>
</dbReference>
<dbReference type="InterPro" id="IPR022700">
    <property type="entry name" value="CLIP"/>
</dbReference>
<dbReference type="GO" id="GO:0005576">
    <property type="term" value="C:extracellular region"/>
    <property type="evidence" value="ECO:0007669"/>
    <property type="project" value="UniProtKB-SubCell"/>
</dbReference>
<dbReference type="EC" id="3.4.21.-" evidence="8"/>
<proteinExistence type="inferred from homology"/>
<feature type="domain" description="Clip" evidence="12">
    <location>
        <begin position="100"/>
        <end position="151"/>
    </location>
</feature>
<evidence type="ECO:0000313" key="13">
    <source>
        <dbReference type="EMBL" id="CAB3225788.1"/>
    </source>
</evidence>
<dbReference type="SMART" id="SM00020">
    <property type="entry name" value="Tryp_SPc"/>
    <property type="match status" value="1"/>
</dbReference>
<keyword evidence="4 8" id="KW-0720">Serine protease</keyword>
<dbReference type="Proteomes" id="UP000494256">
    <property type="component" value="Unassembled WGS sequence"/>
</dbReference>
<comment type="caution">
    <text evidence="13">The sequence shown here is derived from an EMBL/GenBank/DDBJ whole genome shotgun (WGS) entry which is preliminary data.</text>
</comment>
<dbReference type="Gene3D" id="3.30.1640.30">
    <property type="match status" value="2"/>
</dbReference>
<dbReference type="GO" id="GO:0006508">
    <property type="term" value="P:proteolysis"/>
    <property type="evidence" value="ECO:0007669"/>
    <property type="project" value="UniProtKB-KW"/>
</dbReference>
<feature type="chain" id="PRO_5035967991" description="CLIP domain-containing serine protease" evidence="9">
    <location>
        <begin position="23"/>
        <end position="453"/>
    </location>
</feature>
<dbReference type="FunFam" id="2.40.10.10:FF:000028">
    <property type="entry name" value="Serine protease easter"/>
    <property type="match status" value="1"/>
</dbReference>
<keyword evidence="1 8" id="KW-0645">Protease</keyword>
<evidence type="ECO:0000256" key="2">
    <source>
        <dbReference type="ARBA" id="ARBA00022729"/>
    </source>
</evidence>
<dbReference type="Gene3D" id="2.40.10.10">
    <property type="entry name" value="Trypsin-like serine proteases"/>
    <property type="match status" value="2"/>
</dbReference>
<dbReference type="EMBL" id="CADEBD010000226">
    <property type="protein sequence ID" value="CAB3225788.1"/>
    <property type="molecule type" value="Genomic_DNA"/>
</dbReference>
<dbReference type="GO" id="GO:0004252">
    <property type="term" value="F:serine-type endopeptidase activity"/>
    <property type="evidence" value="ECO:0007669"/>
    <property type="project" value="UniProtKB-UniRule"/>
</dbReference>
<feature type="compositionally biased region" description="Pro residues" evidence="10">
    <location>
        <begin position="78"/>
        <end position="96"/>
    </location>
</feature>
<feature type="domain" description="Peptidase S1" evidence="11">
    <location>
        <begin position="191"/>
        <end position="452"/>
    </location>
</feature>
<evidence type="ECO:0000256" key="6">
    <source>
        <dbReference type="ARBA" id="ARBA00023180"/>
    </source>
</evidence>
<dbReference type="InterPro" id="IPR038565">
    <property type="entry name" value="CLIP_sf"/>
</dbReference>
<accession>A0A8S0YZ34</accession>
<sequence>MNNLRVLSVLFIVGCLIKGLNGQCRTVSAGRGQCISIYNCQELLALAKRMLPQDIDVLRRSECGRVNGVPAVCCPQQRPTPTPPPSRPPPPPPPQPQNKQCTTPDNKSGQCVNLYSCPVLVNMLKQSTSQQNIEFVQRSRCSGPDAYSVCCPSSAANTVKPKNKCEATISALPPDYSSGCCGVDSSVSNKIFGGEEATIDQYPWLVLIEYQKGGQMKTSCGGSLISGRYVLTAAHCLVGPILEKSGKPTRVRLGEYDKNHEGPDCTQVEAGGEDCTEGVVRIPIEKTIAHPEYNTRSGPRWHDIGLIRLNRLAPYTDFIRPICLPKRDITLTINADDKLTTAGWGAVSDRQASSSVKLFVDLPFVSQDICQPAYNNLKKKEPLSKNQLCAGGVKGKDSCRGDSGGPLMFELNRRHEVVGIVSFGHRECGLENIPAIYTHVYQYDSWIRSNITP</sequence>
<dbReference type="PRINTS" id="PR00722">
    <property type="entry name" value="CHYMOTRYPSIN"/>
</dbReference>
<reference evidence="13 14" key="1">
    <citation type="submission" date="2020-04" db="EMBL/GenBank/DDBJ databases">
        <authorList>
            <person name="Wallbank WR R."/>
            <person name="Pardo Diaz C."/>
            <person name="Kozak K."/>
            <person name="Martin S."/>
            <person name="Jiggins C."/>
            <person name="Moest M."/>
            <person name="Warren A I."/>
            <person name="Byers J.R.P. K."/>
            <person name="Montejo-Kovacevich G."/>
            <person name="Yen C E."/>
        </authorList>
    </citation>
    <scope>NUCLEOTIDE SEQUENCE [LARGE SCALE GENOMIC DNA]</scope>
</reference>
<dbReference type="Pfam" id="PF00089">
    <property type="entry name" value="Trypsin"/>
    <property type="match status" value="1"/>
</dbReference>
<evidence type="ECO:0000256" key="1">
    <source>
        <dbReference type="ARBA" id="ARBA00022670"/>
    </source>
</evidence>
<evidence type="ECO:0000256" key="7">
    <source>
        <dbReference type="ARBA" id="ARBA00024195"/>
    </source>
</evidence>
<evidence type="ECO:0000259" key="12">
    <source>
        <dbReference type="PROSITE" id="PS51888"/>
    </source>
</evidence>
<dbReference type="SMART" id="SM00680">
    <property type="entry name" value="CLIP"/>
    <property type="match status" value="2"/>
</dbReference>
<dbReference type="PANTHER" id="PTHR24256">
    <property type="entry name" value="TRYPTASE-RELATED"/>
    <property type="match status" value="1"/>
</dbReference>
<dbReference type="OrthoDB" id="9974421at2759"/>
<dbReference type="InterPro" id="IPR001314">
    <property type="entry name" value="Peptidase_S1A"/>
</dbReference>
<feature type="signal peptide" evidence="9">
    <location>
        <begin position="1"/>
        <end position="22"/>
    </location>
</feature>
<evidence type="ECO:0000313" key="14">
    <source>
        <dbReference type="Proteomes" id="UP000494256"/>
    </source>
</evidence>
<dbReference type="InterPro" id="IPR009003">
    <property type="entry name" value="Peptidase_S1_PA"/>
</dbReference>
<evidence type="ECO:0000256" key="8">
    <source>
        <dbReference type="RuleBase" id="RU363034"/>
    </source>
</evidence>
<comment type="domain">
    <text evidence="9">The clip domain consists of 35-55 residues which are 'knitted' together usually by 3 conserved disulfide bonds forming a clip-like compact structure.</text>
</comment>
<comment type="subcellular location">
    <subcellularLocation>
        <location evidence="9">Secreted</location>
    </subcellularLocation>
</comment>
<name>A0A8S0YZ34_ARCPL</name>
<evidence type="ECO:0000256" key="9">
    <source>
        <dbReference type="RuleBase" id="RU366078"/>
    </source>
</evidence>
<dbReference type="InterPro" id="IPR033116">
    <property type="entry name" value="TRYPSIN_SER"/>
</dbReference>
<dbReference type="InterPro" id="IPR018114">
    <property type="entry name" value="TRYPSIN_HIS"/>
</dbReference>
<evidence type="ECO:0000256" key="10">
    <source>
        <dbReference type="SAM" id="MobiDB-lite"/>
    </source>
</evidence>
<feature type="domain" description="Clip" evidence="12">
    <location>
        <begin position="23"/>
        <end position="74"/>
    </location>
</feature>